<organism evidence="1 2">
    <name type="scientific">Ascaris lumbricoides</name>
    <name type="common">Giant roundworm</name>
    <dbReference type="NCBI Taxonomy" id="6252"/>
    <lineage>
        <taxon>Eukaryota</taxon>
        <taxon>Metazoa</taxon>
        <taxon>Ecdysozoa</taxon>
        <taxon>Nematoda</taxon>
        <taxon>Chromadorea</taxon>
        <taxon>Rhabditida</taxon>
        <taxon>Spirurina</taxon>
        <taxon>Ascaridomorpha</taxon>
        <taxon>Ascaridoidea</taxon>
        <taxon>Ascarididae</taxon>
        <taxon>Ascaris</taxon>
    </lineage>
</organism>
<evidence type="ECO:0000313" key="1">
    <source>
        <dbReference type="Proteomes" id="UP000036681"/>
    </source>
</evidence>
<protein>
    <submittedName>
        <fullName evidence="2">Uncharacterized protein</fullName>
    </submittedName>
</protein>
<keyword evidence="1" id="KW-1185">Reference proteome</keyword>
<dbReference type="AlphaFoldDB" id="A0A0M3IAZ2"/>
<name>A0A0M3IAZ2_ASCLU</name>
<sequence length="80" mass="8669">MIMSGEFPSVLTCSGTALAVNSITESRVHKRAQMLDVAVRDDLSRRISGQADGQTDVNMHGGACKKTQNSRNLSIIVDDY</sequence>
<proteinExistence type="predicted"/>
<dbReference type="Proteomes" id="UP000036681">
    <property type="component" value="Unplaced"/>
</dbReference>
<accession>A0A0M3IAZ2</accession>
<evidence type="ECO:0000313" key="2">
    <source>
        <dbReference type="WBParaSite" id="ALUE_0001480501-mRNA-1"/>
    </source>
</evidence>
<dbReference type="WBParaSite" id="ALUE_0001480501-mRNA-1">
    <property type="protein sequence ID" value="ALUE_0001480501-mRNA-1"/>
    <property type="gene ID" value="ALUE_0001480501"/>
</dbReference>
<reference evidence="2" key="1">
    <citation type="submission" date="2017-02" db="UniProtKB">
        <authorList>
            <consortium name="WormBaseParasite"/>
        </authorList>
    </citation>
    <scope>IDENTIFICATION</scope>
</reference>